<dbReference type="CDD" id="cd00086">
    <property type="entry name" value="homeodomain"/>
    <property type="match status" value="1"/>
</dbReference>
<keyword evidence="6" id="KW-0804">Transcription</keyword>
<dbReference type="Gene3D" id="1.10.10.60">
    <property type="entry name" value="Homeodomain-like"/>
    <property type="match status" value="1"/>
</dbReference>
<dbReference type="PANTHER" id="PTHR45940">
    <property type="entry name" value="WUSCHEL-RELATED HOMEOBOX 1-RELATED"/>
    <property type="match status" value="1"/>
</dbReference>
<evidence type="ECO:0000256" key="1">
    <source>
        <dbReference type="ARBA" id="ARBA00004123"/>
    </source>
</evidence>
<dbReference type="GO" id="GO:0003677">
    <property type="term" value="F:DNA binding"/>
    <property type="evidence" value="ECO:0007669"/>
    <property type="project" value="UniProtKB-UniRule"/>
</dbReference>
<comment type="subcellular location">
    <subcellularLocation>
        <location evidence="1 9 10">Nucleus</location>
    </subcellularLocation>
</comment>
<evidence type="ECO:0000256" key="10">
    <source>
        <dbReference type="RuleBase" id="RU000682"/>
    </source>
</evidence>
<dbReference type="AlphaFoldDB" id="A0A5A7QP77"/>
<evidence type="ECO:0000313" key="13">
    <source>
        <dbReference type="Proteomes" id="UP000325081"/>
    </source>
</evidence>
<dbReference type="InterPro" id="IPR009057">
    <property type="entry name" value="Homeodomain-like_sf"/>
</dbReference>
<gene>
    <name evidence="12" type="ORF">STAS_22684</name>
</gene>
<keyword evidence="3" id="KW-0805">Transcription regulation</keyword>
<evidence type="ECO:0000313" key="12">
    <source>
        <dbReference type="EMBL" id="GER45711.1"/>
    </source>
</evidence>
<proteinExistence type="inferred from homology"/>
<accession>A0A5A7QP77</accession>
<feature type="DNA-binding region" description="Homeobox" evidence="9">
    <location>
        <begin position="9"/>
        <end position="72"/>
    </location>
</feature>
<dbReference type="SMART" id="SM00389">
    <property type="entry name" value="HOX"/>
    <property type="match status" value="1"/>
</dbReference>
<feature type="domain" description="Homeobox" evidence="11">
    <location>
        <begin position="7"/>
        <end position="71"/>
    </location>
</feature>
<evidence type="ECO:0000256" key="7">
    <source>
        <dbReference type="ARBA" id="ARBA00023242"/>
    </source>
</evidence>
<dbReference type="PANTHER" id="PTHR45940:SF13">
    <property type="entry name" value="WUSCHEL-RELATED HOMEOBOX 1"/>
    <property type="match status" value="1"/>
</dbReference>
<sequence length="239" mass="27377">MRSNNMAPLMSSRWNPTSEQVQALEEMYHGIKTPSAKQIQQITAKLKKFGKIEGKNVFYWFQNHKARERQKKRRLLAAKDKMRGFEMIGRENKQSGYLETKHPKRLLTPSSSSTTSECTASMQGEECRQGKWTHSNCKELQQQKGPHTFCSLDLLLSPNIKSPAQESEVSYVGKKSCTGKDVGFEYVESRIVKENNRKTLQLFPVVKAEIEESDCEERCGSSLGTKLAPIRFFEFFPIN</sequence>
<keyword evidence="7 9" id="KW-0539">Nucleus</keyword>
<dbReference type="PROSITE" id="PS50071">
    <property type="entry name" value="HOMEOBOX_2"/>
    <property type="match status" value="1"/>
</dbReference>
<evidence type="ECO:0000256" key="3">
    <source>
        <dbReference type="ARBA" id="ARBA00023015"/>
    </source>
</evidence>
<organism evidence="12 13">
    <name type="scientific">Striga asiatica</name>
    <name type="common">Asiatic witchweed</name>
    <name type="synonym">Buchnera asiatica</name>
    <dbReference type="NCBI Taxonomy" id="4170"/>
    <lineage>
        <taxon>Eukaryota</taxon>
        <taxon>Viridiplantae</taxon>
        <taxon>Streptophyta</taxon>
        <taxon>Embryophyta</taxon>
        <taxon>Tracheophyta</taxon>
        <taxon>Spermatophyta</taxon>
        <taxon>Magnoliopsida</taxon>
        <taxon>eudicotyledons</taxon>
        <taxon>Gunneridae</taxon>
        <taxon>Pentapetalae</taxon>
        <taxon>asterids</taxon>
        <taxon>lamiids</taxon>
        <taxon>Lamiales</taxon>
        <taxon>Orobanchaceae</taxon>
        <taxon>Buchnereae</taxon>
        <taxon>Striga</taxon>
    </lineage>
</organism>
<evidence type="ECO:0000256" key="9">
    <source>
        <dbReference type="PROSITE-ProRule" id="PRU00108"/>
    </source>
</evidence>
<comment type="similarity">
    <text evidence="8">Belongs to the WUS homeobox family.</text>
</comment>
<name>A0A5A7QP77_STRAF</name>
<keyword evidence="4 9" id="KW-0238">DNA-binding</keyword>
<evidence type="ECO:0000256" key="4">
    <source>
        <dbReference type="ARBA" id="ARBA00023125"/>
    </source>
</evidence>
<evidence type="ECO:0000259" key="11">
    <source>
        <dbReference type="PROSITE" id="PS50071"/>
    </source>
</evidence>
<dbReference type="GO" id="GO:0005634">
    <property type="term" value="C:nucleus"/>
    <property type="evidence" value="ECO:0007669"/>
    <property type="project" value="UniProtKB-SubCell"/>
</dbReference>
<dbReference type="Pfam" id="PF00046">
    <property type="entry name" value="Homeodomain"/>
    <property type="match status" value="1"/>
</dbReference>
<keyword evidence="5 9" id="KW-0371">Homeobox</keyword>
<dbReference type="Proteomes" id="UP000325081">
    <property type="component" value="Unassembled WGS sequence"/>
</dbReference>
<evidence type="ECO:0000256" key="5">
    <source>
        <dbReference type="ARBA" id="ARBA00023155"/>
    </source>
</evidence>
<protein>
    <submittedName>
        <fullName evidence="12">WUSCHEL-related homeobox</fullName>
    </submittedName>
</protein>
<comment type="caution">
    <text evidence="12">The sequence shown here is derived from an EMBL/GenBank/DDBJ whole genome shotgun (WGS) entry which is preliminary data.</text>
</comment>
<evidence type="ECO:0000256" key="6">
    <source>
        <dbReference type="ARBA" id="ARBA00023163"/>
    </source>
</evidence>
<dbReference type="GO" id="GO:0099402">
    <property type="term" value="P:plant organ development"/>
    <property type="evidence" value="ECO:0007669"/>
    <property type="project" value="InterPro"/>
</dbReference>
<dbReference type="InterPro" id="IPR001356">
    <property type="entry name" value="HD"/>
</dbReference>
<dbReference type="SUPFAM" id="SSF46689">
    <property type="entry name" value="Homeodomain-like"/>
    <property type="match status" value="1"/>
</dbReference>
<reference evidence="13" key="1">
    <citation type="journal article" date="2019" name="Curr. Biol.">
        <title>Genome Sequence of Striga asiatica Provides Insight into the Evolution of Plant Parasitism.</title>
        <authorList>
            <person name="Yoshida S."/>
            <person name="Kim S."/>
            <person name="Wafula E.K."/>
            <person name="Tanskanen J."/>
            <person name="Kim Y.M."/>
            <person name="Honaas L."/>
            <person name="Yang Z."/>
            <person name="Spallek T."/>
            <person name="Conn C.E."/>
            <person name="Ichihashi Y."/>
            <person name="Cheong K."/>
            <person name="Cui S."/>
            <person name="Der J.P."/>
            <person name="Gundlach H."/>
            <person name="Jiao Y."/>
            <person name="Hori C."/>
            <person name="Ishida J.K."/>
            <person name="Kasahara H."/>
            <person name="Kiba T."/>
            <person name="Kim M.S."/>
            <person name="Koo N."/>
            <person name="Laohavisit A."/>
            <person name="Lee Y.H."/>
            <person name="Lumba S."/>
            <person name="McCourt P."/>
            <person name="Mortimer J.C."/>
            <person name="Mutuku J.M."/>
            <person name="Nomura T."/>
            <person name="Sasaki-Sekimoto Y."/>
            <person name="Seto Y."/>
            <person name="Wang Y."/>
            <person name="Wakatake T."/>
            <person name="Sakakibara H."/>
            <person name="Demura T."/>
            <person name="Yamaguchi S."/>
            <person name="Yoneyama K."/>
            <person name="Manabe R.I."/>
            <person name="Nelson D.C."/>
            <person name="Schulman A.H."/>
            <person name="Timko M.P."/>
            <person name="dePamphilis C.W."/>
            <person name="Choi D."/>
            <person name="Shirasu K."/>
        </authorList>
    </citation>
    <scope>NUCLEOTIDE SEQUENCE [LARGE SCALE GENOMIC DNA]</scope>
    <source>
        <strain evidence="13">cv. UVA1</strain>
    </source>
</reference>
<evidence type="ECO:0000256" key="2">
    <source>
        <dbReference type="ARBA" id="ARBA00022473"/>
    </source>
</evidence>
<keyword evidence="2" id="KW-0217">Developmental protein</keyword>
<evidence type="ECO:0000256" key="8">
    <source>
        <dbReference type="ARBA" id="ARBA00024040"/>
    </source>
</evidence>
<dbReference type="GO" id="GO:0003700">
    <property type="term" value="F:DNA-binding transcription factor activity"/>
    <property type="evidence" value="ECO:0007669"/>
    <property type="project" value="InterPro"/>
</dbReference>
<keyword evidence="13" id="KW-1185">Reference proteome</keyword>
<dbReference type="OrthoDB" id="10386159at2759"/>
<dbReference type="EMBL" id="BKCP01007282">
    <property type="protein sequence ID" value="GER45711.1"/>
    <property type="molecule type" value="Genomic_DNA"/>
</dbReference>
<dbReference type="InterPro" id="IPR044555">
    <property type="entry name" value="WUSCHEL-like"/>
</dbReference>